<keyword evidence="3 4" id="KW-0349">Heme</keyword>
<dbReference type="GO" id="GO:0044550">
    <property type="term" value="P:secondary metabolite biosynthetic process"/>
    <property type="evidence" value="ECO:0007669"/>
    <property type="project" value="UniProtKB-ARBA"/>
</dbReference>
<dbReference type="AlphaFoldDB" id="A0AAP0IHG7"/>
<evidence type="ECO:0008006" key="7">
    <source>
        <dbReference type="Google" id="ProtNLM"/>
    </source>
</evidence>
<sequence length="282" mass="32008">MKQVQEELNNIVGIDRMVEETDLPKLKYLYMVIKETMRLHPPGPLLLPHESIEDVVVNDYYIPKGSRLIVNAWAIGRDPKVWSNNVEEFDPSRFAITDVDLQGQHFELIPFGAGRRVCPGMQMGLRVVQLVMAQLLHCFNWELPHDRSITNKNQIQAGQSTYDTNPHELHQAGNLSLNGGKMRFGPRYVHPTKVYGQATGCVQANFKQSPDLSGLKDHIIIHGEDQQVLLFNQHQQPQHLVKRNRQNGKRLRDLGGDKKGLGISNVKGQRVITTSCLWAGKR</sequence>
<evidence type="ECO:0000256" key="2">
    <source>
        <dbReference type="ARBA" id="ARBA00023004"/>
    </source>
</evidence>
<reference evidence="5 6" key="1">
    <citation type="submission" date="2024-01" db="EMBL/GenBank/DDBJ databases">
        <title>Genome assemblies of Stephania.</title>
        <authorList>
            <person name="Yang L."/>
        </authorList>
    </citation>
    <scope>NUCLEOTIDE SEQUENCE [LARGE SCALE GENOMIC DNA]</scope>
    <source>
        <strain evidence="5">YNDBR</strain>
        <tissue evidence="5">Leaf</tissue>
    </source>
</reference>
<protein>
    <recommendedName>
        <fullName evidence="7">Cytochrome P450</fullName>
    </recommendedName>
</protein>
<dbReference type="Pfam" id="PF00067">
    <property type="entry name" value="p450"/>
    <property type="match status" value="1"/>
</dbReference>
<comment type="similarity">
    <text evidence="4">Belongs to the cytochrome P450 family.</text>
</comment>
<evidence type="ECO:0000313" key="5">
    <source>
        <dbReference type="EMBL" id="KAK9114856.1"/>
    </source>
</evidence>
<dbReference type="GO" id="GO:0016705">
    <property type="term" value="F:oxidoreductase activity, acting on paired donors, with incorporation or reduction of molecular oxygen"/>
    <property type="evidence" value="ECO:0007669"/>
    <property type="project" value="InterPro"/>
</dbReference>
<keyword evidence="2 3" id="KW-0408">Iron</keyword>
<dbReference type="InterPro" id="IPR001128">
    <property type="entry name" value="Cyt_P450"/>
</dbReference>
<evidence type="ECO:0000313" key="6">
    <source>
        <dbReference type="Proteomes" id="UP001420932"/>
    </source>
</evidence>
<dbReference type="PRINTS" id="PR00465">
    <property type="entry name" value="EP450IV"/>
</dbReference>
<dbReference type="GO" id="GO:0020037">
    <property type="term" value="F:heme binding"/>
    <property type="evidence" value="ECO:0007669"/>
    <property type="project" value="InterPro"/>
</dbReference>
<evidence type="ECO:0000256" key="1">
    <source>
        <dbReference type="ARBA" id="ARBA00022723"/>
    </source>
</evidence>
<dbReference type="PROSITE" id="PS00086">
    <property type="entry name" value="CYTOCHROME_P450"/>
    <property type="match status" value="1"/>
</dbReference>
<gene>
    <name evidence="5" type="ORF">Syun_021653</name>
</gene>
<evidence type="ECO:0000256" key="3">
    <source>
        <dbReference type="PIRSR" id="PIRSR602403-1"/>
    </source>
</evidence>
<keyword evidence="6" id="KW-1185">Reference proteome</keyword>
<accession>A0AAP0IHG7</accession>
<evidence type="ECO:0000256" key="4">
    <source>
        <dbReference type="RuleBase" id="RU000461"/>
    </source>
</evidence>
<dbReference type="PANTHER" id="PTHR24281">
    <property type="entry name" value="STEROID 21-HYDROXYLASE-RELATED"/>
    <property type="match status" value="1"/>
</dbReference>
<comment type="cofactor">
    <cofactor evidence="3">
        <name>heme</name>
        <dbReference type="ChEBI" id="CHEBI:30413"/>
    </cofactor>
</comment>
<organism evidence="5 6">
    <name type="scientific">Stephania yunnanensis</name>
    <dbReference type="NCBI Taxonomy" id="152371"/>
    <lineage>
        <taxon>Eukaryota</taxon>
        <taxon>Viridiplantae</taxon>
        <taxon>Streptophyta</taxon>
        <taxon>Embryophyta</taxon>
        <taxon>Tracheophyta</taxon>
        <taxon>Spermatophyta</taxon>
        <taxon>Magnoliopsida</taxon>
        <taxon>Ranunculales</taxon>
        <taxon>Menispermaceae</taxon>
        <taxon>Menispermoideae</taxon>
        <taxon>Cissampelideae</taxon>
        <taxon>Stephania</taxon>
    </lineage>
</organism>
<keyword evidence="4" id="KW-0560">Oxidoreductase</keyword>
<dbReference type="InterPro" id="IPR017972">
    <property type="entry name" value="Cyt_P450_CS"/>
</dbReference>
<dbReference type="InterPro" id="IPR002403">
    <property type="entry name" value="Cyt_P450_E_grp-IV"/>
</dbReference>
<name>A0AAP0IHG7_9MAGN</name>
<proteinExistence type="inferred from homology"/>
<keyword evidence="4" id="KW-0503">Monooxygenase</keyword>
<keyword evidence="1 3" id="KW-0479">Metal-binding</keyword>
<dbReference type="SUPFAM" id="SSF48264">
    <property type="entry name" value="Cytochrome P450"/>
    <property type="match status" value="1"/>
</dbReference>
<comment type="caution">
    <text evidence="5">The sequence shown here is derived from an EMBL/GenBank/DDBJ whole genome shotgun (WGS) entry which is preliminary data.</text>
</comment>
<dbReference type="GO" id="GO:0004497">
    <property type="term" value="F:monooxygenase activity"/>
    <property type="evidence" value="ECO:0007669"/>
    <property type="project" value="UniProtKB-KW"/>
</dbReference>
<dbReference type="GO" id="GO:0005506">
    <property type="term" value="F:iron ion binding"/>
    <property type="evidence" value="ECO:0007669"/>
    <property type="project" value="InterPro"/>
</dbReference>
<feature type="binding site" description="axial binding residue" evidence="3">
    <location>
        <position position="118"/>
    </location>
    <ligand>
        <name>heme</name>
        <dbReference type="ChEBI" id="CHEBI:30413"/>
    </ligand>
    <ligandPart>
        <name>Fe</name>
        <dbReference type="ChEBI" id="CHEBI:18248"/>
    </ligandPart>
</feature>
<dbReference type="Gene3D" id="1.10.630.10">
    <property type="entry name" value="Cytochrome P450"/>
    <property type="match status" value="1"/>
</dbReference>
<dbReference type="Proteomes" id="UP001420932">
    <property type="component" value="Unassembled WGS sequence"/>
</dbReference>
<dbReference type="EMBL" id="JBBNAF010000009">
    <property type="protein sequence ID" value="KAK9114856.1"/>
    <property type="molecule type" value="Genomic_DNA"/>
</dbReference>
<dbReference type="InterPro" id="IPR036396">
    <property type="entry name" value="Cyt_P450_sf"/>
</dbReference>